<dbReference type="PANTHER" id="PTHR15672">
    <property type="entry name" value="CAMP-REGULATED PHOSPHOPROTEIN 21 RELATED R3H DOMAIN CONTAINING PROTEIN"/>
    <property type="match status" value="1"/>
</dbReference>
<protein>
    <submittedName>
        <fullName evidence="3">R3h domain containing protein</fullName>
    </submittedName>
</protein>
<keyword evidence="4" id="KW-1185">Reference proteome</keyword>
<organism evidence="3 4">
    <name type="scientific">Solanum tuberosum</name>
    <name type="common">Potato</name>
    <dbReference type="NCBI Taxonomy" id="4113"/>
    <lineage>
        <taxon>Eukaryota</taxon>
        <taxon>Viridiplantae</taxon>
        <taxon>Streptophyta</taxon>
        <taxon>Embryophyta</taxon>
        <taxon>Tracheophyta</taxon>
        <taxon>Spermatophyta</taxon>
        <taxon>Magnoliopsida</taxon>
        <taxon>eudicotyledons</taxon>
        <taxon>Gunneridae</taxon>
        <taxon>Pentapetalae</taxon>
        <taxon>asterids</taxon>
        <taxon>lamiids</taxon>
        <taxon>Solanales</taxon>
        <taxon>Solanaceae</taxon>
        <taxon>Solanoideae</taxon>
        <taxon>Solaneae</taxon>
        <taxon>Solanum</taxon>
    </lineage>
</organism>
<accession>M1D9F8</accession>
<dbReference type="PaxDb" id="4113-PGSC0003DMT400085411"/>
<dbReference type="SUPFAM" id="SSF82708">
    <property type="entry name" value="R3H domain"/>
    <property type="match status" value="1"/>
</dbReference>
<keyword evidence="1" id="KW-0597">Phosphoprotein</keyword>
<dbReference type="Proteomes" id="UP000011115">
    <property type="component" value="Unassembled WGS sequence"/>
</dbReference>
<evidence type="ECO:0000259" key="2">
    <source>
        <dbReference type="PROSITE" id="PS51061"/>
    </source>
</evidence>
<dbReference type="InterPro" id="IPR051937">
    <property type="entry name" value="R3H_domain_containing"/>
</dbReference>
<sequence length="173" mass="19286">MEGFVPVADDLRAPSKSWEVDGLDASMRRLILFFSFFDDKGNPQPLPFECAQALAGAISGRVSKDVVNTVDQFLREALKNPREHLSIMRMEQDVEKFIKDPGQQQMEFQPLPTSYFRLAAHCVAQHYSLQSMVLLDNSLPDGSGPKILVNMPQGDTGVVKVAIKCYKITNLAN</sequence>
<dbReference type="Gramene" id="PGSC0003DMT400085411">
    <property type="protein sequence ID" value="PGSC0003DMT400085411"/>
    <property type="gene ID" value="PGSC0003DMG400034982"/>
</dbReference>
<evidence type="ECO:0000256" key="1">
    <source>
        <dbReference type="ARBA" id="ARBA00022553"/>
    </source>
</evidence>
<reference evidence="4" key="1">
    <citation type="journal article" date="2011" name="Nature">
        <title>Genome sequence and analysis of the tuber crop potato.</title>
        <authorList>
            <consortium name="The Potato Genome Sequencing Consortium"/>
        </authorList>
    </citation>
    <scope>NUCLEOTIDE SEQUENCE [LARGE SCALE GENOMIC DNA]</scope>
    <source>
        <strain evidence="4">cv. DM1-3 516 R44</strain>
    </source>
</reference>
<dbReference type="GO" id="GO:0003676">
    <property type="term" value="F:nucleic acid binding"/>
    <property type="evidence" value="ECO:0007669"/>
    <property type="project" value="UniProtKB-UniRule"/>
</dbReference>
<dbReference type="InParanoid" id="M1D9F8"/>
<reference evidence="3" key="2">
    <citation type="submission" date="2015-06" db="UniProtKB">
        <authorList>
            <consortium name="EnsemblPlants"/>
        </authorList>
    </citation>
    <scope>IDENTIFICATION</scope>
    <source>
        <strain evidence="3">DM1-3 516 R44</strain>
    </source>
</reference>
<dbReference type="Pfam" id="PF01424">
    <property type="entry name" value="R3H"/>
    <property type="match status" value="1"/>
</dbReference>
<dbReference type="PROSITE" id="PS51061">
    <property type="entry name" value="R3H"/>
    <property type="match status" value="1"/>
</dbReference>
<dbReference type="Gene3D" id="3.30.1370.50">
    <property type="entry name" value="R3H-like domain"/>
    <property type="match status" value="1"/>
</dbReference>
<dbReference type="eggNOG" id="KOG2953">
    <property type="taxonomic scope" value="Eukaryota"/>
</dbReference>
<feature type="domain" description="R3H" evidence="2">
    <location>
        <begin position="84"/>
        <end position="153"/>
    </location>
</feature>
<dbReference type="PANTHER" id="PTHR15672:SF8">
    <property type="entry name" value="PROTEIN ENCORE"/>
    <property type="match status" value="1"/>
</dbReference>
<dbReference type="InterPro" id="IPR036867">
    <property type="entry name" value="R3H_dom_sf"/>
</dbReference>
<name>M1D9F8_SOLTU</name>
<dbReference type="CDD" id="cd02642">
    <property type="entry name" value="R3H_encore_like"/>
    <property type="match status" value="1"/>
</dbReference>
<dbReference type="InterPro" id="IPR001374">
    <property type="entry name" value="R3H_dom"/>
</dbReference>
<dbReference type="EnsemblPlants" id="PGSC0003DMT400085411">
    <property type="protein sequence ID" value="PGSC0003DMT400085411"/>
    <property type="gene ID" value="PGSC0003DMG400034982"/>
</dbReference>
<dbReference type="AlphaFoldDB" id="M1D9F8"/>
<proteinExistence type="predicted"/>
<evidence type="ECO:0000313" key="3">
    <source>
        <dbReference type="EnsemblPlants" id="PGSC0003DMT400085411"/>
    </source>
</evidence>
<dbReference type="HOGENOM" id="CLU_1550225_0_0_1"/>
<evidence type="ECO:0000313" key="4">
    <source>
        <dbReference type="Proteomes" id="UP000011115"/>
    </source>
</evidence>